<keyword evidence="1" id="KW-1133">Transmembrane helix</keyword>
<dbReference type="EMBL" id="SRLO01000232">
    <property type="protein sequence ID" value="TNN65638.1"/>
    <property type="molecule type" value="Genomic_DNA"/>
</dbReference>
<proteinExistence type="predicted"/>
<sequence>MKLNFSLIYVKQGNVMMLVWGADSDHANTYMDDLDDNHDGQRDPEMGSSKKPLTFFFFFFFSFFGVASEGLLTSILGMQPDGNTLFLLAIVREMNVVVTLVEANESMLPRRSISAQHVVGTDSADWMEGMMCDTEPLLWHTELCSSSGTAMRLFPTSGGLVGQSGRHPVEIRGLWTLVVKRTMWSKAPLSWGSRAVAFATRSWSSGHSGT</sequence>
<accession>A0A4Z2HIJ2</accession>
<organism evidence="2 3">
    <name type="scientific">Liparis tanakae</name>
    <name type="common">Tanaka's snailfish</name>
    <dbReference type="NCBI Taxonomy" id="230148"/>
    <lineage>
        <taxon>Eukaryota</taxon>
        <taxon>Metazoa</taxon>
        <taxon>Chordata</taxon>
        <taxon>Craniata</taxon>
        <taxon>Vertebrata</taxon>
        <taxon>Euteleostomi</taxon>
        <taxon>Actinopterygii</taxon>
        <taxon>Neopterygii</taxon>
        <taxon>Teleostei</taxon>
        <taxon>Neoteleostei</taxon>
        <taxon>Acanthomorphata</taxon>
        <taxon>Eupercaria</taxon>
        <taxon>Perciformes</taxon>
        <taxon>Cottioidei</taxon>
        <taxon>Cottales</taxon>
        <taxon>Liparidae</taxon>
        <taxon>Liparis</taxon>
    </lineage>
</organism>
<keyword evidence="3" id="KW-1185">Reference proteome</keyword>
<evidence type="ECO:0000313" key="2">
    <source>
        <dbReference type="EMBL" id="TNN65638.1"/>
    </source>
</evidence>
<dbReference type="Proteomes" id="UP000314294">
    <property type="component" value="Unassembled WGS sequence"/>
</dbReference>
<gene>
    <name evidence="2" type="ORF">EYF80_024167</name>
</gene>
<name>A0A4Z2HIJ2_9TELE</name>
<feature type="transmembrane region" description="Helical" evidence="1">
    <location>
        <begin position="55"/>
        <end position="78"/>
    </location>
</feature>
<evidence type="ECO:0000313" key="3">
    <source>
        <dbReference type="Proteomes" id="UP000314294"/>
    </source>
</evidence>
<keyword evidence="1" id="KW-0472">Membrane</keyword>
<reference evidence="2 3" key="1">
    <citation type="submission" date="2019-03" db="EMBL/GenBank/DDBJ databases">
        <title>First draft genome of Liparis tanakae, snailfish: a comprehensive survey of snailfish specific genes.</title>
        <authorList>
            <person name="Kim W."/>
            <person name="Song I."/>
            <person name="Jeong J.-H."/>
            <person name="Kim D."/>
            <person name="Kim S."/>
            <person name="Ryu S."/>
            <person name="Song J.Y."/>
            <person name="Lee S.K."/>
        </authorList>
    </citation>
    <scope>NUCLEOTIDE SEQUENCE [LARGE SCALE GENOMIC DNA]</scope>
    <source>
        <tissue evidence="2">Muscle</tissue>
    </source>
</reference>
<dbReference type="AlphaFoldDB" id="A0A4Z2HIJ2"/>
<protein>
    <submittedName>
        <fullName evidence="2">Uncharacterized protein</fullName>
    </submittedName>
</protein>
<evidence type="ECO:0000256" key="1">
    <source>
        <dbReference type="SAM" id="Phobius"/>
    </source>
</evidence>
<comment type="caution">
    <text evidence="2">The sequence shown here is derived from an EMBL/GenBank/DDBJ whole genome shotgun (WGS) entry which is preliminary data.</text>
</comment>
<keyword evidence="1" id="KW-0812">Transmembrane</keyword>